<comment type="caution">
    <text evidence="7">The sequence shown here is derived from an EMBL/GenBank/DDBJ whole genome shotgun (WGS) entry which is preliminary data.</text>
</comment>
<name>A0A964DYV6_9PROT</name>
<dbReference type="PANTHER" id="PTHR42740">
    <property type="entry name" value="RIBONUCLEASE VAPC3"/>
    <property type="match status" value="1"/>
</dbReference>
<evidence type="ECO:0000256" key="3">
    <source>
        <dbReference type="ARBA" id="ARBA00022723"/>
    </source>
</evidence>
<dbReference type="InterPro" id="IPR002716">
    <property type="entry name" value="PIN_dom"/>
</dbReference>
<dbReference type="EMBL" id="JAESVB010000003">
    <property type="protein sequence ID" value="MCB8875148.1"/>
    <property type="molecule type" value="Genomic_DNA"/>
</dbReference>
<proteinExistence type="predicted"/>
<feature type="domain" description="PIN" evidence="6">
    <location>
        <begin position="15"/>
        <end position="132"/>
    </location>
</feature>
<dbReference type="InterPro" id="IPR051749">
    <property type="entry name" value="PINc/VapC_TA_RNase"/>
</dbReference>
<protein>
    <submittedName>
        <fullName evidence="7">PIN domain nuclease</fullName>
    </submittedName>
</protein>
<evidence type="ECO:0000313" key="7">
    <source>
        <dbReference type="EMBL" id="MCB8875148.1"/>
    </source>
</evidence>
<gene>
    <name evidence="7" type="ORF">ASILVAE211_08155</name>
</gene>
<reference evidence="7" key="1">
    <citation type="journal article" date="2021" name="Microorganisms">
        <title>Acidisoma silvae sp. nov. and Acidisomacellulosilytica sp. nov., Two Acidophilic Bacteria Isolated from Decaying Wood, Hydrolyzing Cellulose and Producing Poly-3-hydroxybutyrate.</title>
        <authorList>
            <person name="Mieszkin S."/>
            <person name="Pouder E."/>
            <person name="Uroz S."/>
            <person name="Simon-Colin C."/>
            <person name="Alain K."/>
        </authorList>
    </citation>
    <scope>NUCLEOTIDE SEQUENCE</scope>
    <source>
        <strain evidence="7">HW T2.11</strain>
    </source>
</reference>
<dbReference type="CDD" id="cd18760">
    <property type="entry name" value="PIN_MtVapC3-like"/>
    <property type="match status" value="1"/>
</dbReference>
<reference evidence="7" key="2">
    <citation type="submission" date="2021-01" db="EMBL/GenBank/DDBJ databases">
        <authorList>
            <person name="Mieszkin S."/>
            <person name="Pouder E."/>
            <person name="Alain K."/>
        </authorList>
    </citation>
    <scope>NUCLEOTIDE SEQUENCE</scope>
    <source>
        <strain evidence="7">HW T2.11</strain>
    </source>
</reference>
<accession>A0A964DYV6</accession>
<dbReference type="Proteomes" id="UP000708298">
    <property type="component" value="Unassembled WGS sequence"/>
</dbReference>
<dbReference type="GO" id="GO:0016787">
    <property type="term" value="F:hydrolase activity"/>
    <property type="evidence" value="ECO:0007669"/>
    <property type="project" value="UniProtKB-KW"/>
</dbReference>
<keyword evidence="1" id="KW-1277">Toxin-antitoxin system</keyword>
<evidence type="ECO:0000256" key="5">
    <source>
        <dbReference type="ARBA" id="ARBA00022842"/>
    </source>
</evidence>
<dbReference type="GO" id="GO:0046872">
    <property type="term" value="F:metal ion binding"/>
    <property type="evidence" value="ECO:0007669"/>
    <property type="project" value="UniProtKB-KW"/>
</dbReference>
<dbReference type="GO" id="GO:0004540">
    <property type="term" value="F:RNA nuclease activity"/>
    <property type="evidence" value="ECO:0007669"/>
    <property type="project" value="TreeGrafter"/>
</dbReference>
<keyword evidence="4" id="KW-0378">Hydrolase</keyword>
<organism evidence="7 8">
    <name type="scientific">Acidisoma silvae</name>
    <dbReference type="NCBI Taxonomy" id="2802396"/>
    <lineage>
        <taxon>Bacteria</taxon>
        <taxon>Pseudomonadati</taxon>
        <taxon>Pseudomonadota</taxon>
        <taxon>Alphaproteobacteria</taxon>
        <taxon>Acetobacterales</taxon>
        <taxon>Acidocellaceae</taxon>
        <taxon>Acidisoma</taxon>
    </lineage>
</organism>
<keyword evidence="8" id="KW-1185">Reference proteome</keyword>
<dbReference type="Pfam" id="PF01850">
    <property type="entry name" value="PIN"/>
    <property type="match status" value="1"/>
</dbReference>
<evidence type="ECO:0000256" key="4">
    <source>
        <dbReference type="ARBA" id="ARBA00022801"/>
    </source>
</evidence>
<dbReference type="Gene3D" id="3.40.50.1010">
    <property type="entry name" value="5'-nuclease"/>
    <property type="match status" value="1"/>
</dbReference>
<evidence type="ECO:0000256" key="2">
    <source>
        <dbReference type="ARBA" id="ARBA00022722"/>
    </source>
</evidence>
<dbReference type="PANTHER" id="PTHR42740:SF1">
    <property type="entry name" value="RIBONUCLEASE VAPC3"/>
    <property type="match status" value="1"/>
</dbReference>
<evidence type="ECO:0000259" key="6">
    <source>
        <dbReference type="Pfam" id="PF01850"/>
    </source>
</evidence>
<dbReference type="RefSeq" id="WP_227320820.1">
    <property type="nucleotide sequence ID" value="NZ_JAESVB010000003.1"/>
</dbReference>
<keyword evidence="3" id="KW-0479">Metal-binding</keyword>
<evidence type="ECO:0000313" key="8">
    <source>
        <dbReference type="Proteomes" id="UP000708298"/>
    </source>
</evidence>
<keyword evidence="2" id="KW-0540">Nuclease</keyword>
<dbReference type="InterPro" id="IPR029060">
    <property type="entry name" value="PIN-like_dom_sf"/>
</dbReference>
<sequence>MGGRPGRHPLQPPLILVDSSVWINNLRGIESPGVQKLRKIWTGRTLLVGDLILMEILMGARSEALAVRLRENLGQFPIVAMSDPTVAELAARNYRVLRGKGITIRTGIDLLIGTFCIEKGHQLLFDDRDFSPMAIHLGLQIL</sequence>
<evidence type="ECO:0000256" key="1">
    <source>
        <dbReference type="ARBA" id="ARBA00022649"/>
    </source>
</evidence>
<keyword evidence="5" id="KW-0460">Magnesium</keyword>
<dbReference type="AlphaFoldDB" id="A0A964DYV6"/>
<dbReference type="SUPFAM" id="SSF88723">
    <property type="entry name" value="PIN domain-like"/>
    <property type="match status" value="1"/>
</dbReference>